<evidence type="ECO:0000256" key="1">
    <source>
        <dbReference type="SAM" id="Coils"/>
    </source>
</evidence>
<dbReference type="PANTHER" id="PTHR45845:SF3">
    <property type="entry name" value="PURATROPHIN-1-LIKE, ISOFORM A"/>
    <property type="match status" value="1"/>
</dbReference>
<feature type="region of interest" description="Disordered" evidence="2">
    <location>
        <begin position="152"/>
        <end position="184"/>
    </location>
</feature>
<gene>
    <name evidence="3" type="primary">PLEKHG4B</name>
    <name evidence="3" type="ORF">CDAR_410651</name>
</gene>
<keyword evidence="1" id="KW-0175">Coiled coil</keyword>
<evidence type="ECO:0000256" key="2">
    <source>
        <dbReference type="SAM" id="MobiDB-lite"/>
    </source>
</evidence>
<feature type="coiled-coil region" evidence="1">
    <location>
        <begin position="448"/>
        <end position="499"/>
    </location>
</feature>
<name>A0AAV4P1N9_9ARAC</name>
<dbReference type="AlphaFoldDB" id="A0AAV4P1N9"/>
<accession>A0AAV4P1N9</accession>
<protein>
    <submittedName>
        <fullName evidence="3">Pleckstrin homology domain-containing family G member 4B</fullName>
    </submittedName>
</protein>
<keyword evidence="4" id="KW-1185">Reference proteome</keyword>
<sequence>MHISLAKFRLGLWAKEAGRFLEDPETNKLHQWLFYIEFPKISAKDSEGFCLLVRGIGRFPIRFSVWVVDRGRRAVRIDDHGLVSGTMDWMQAIGSDVMINDDQLTAALQHLLVSVEKGIERLEWNSVPKVWTSTAISGEASSTFPRCCHIRSHPVDTKDSSVQTSPEDESSQEEGGSSVDKDSELLNNEDNVVHGRYACVQQDSQTVSVVRKNYIPTCESIATQTSSALSPSKATGKPPSDLMFALPPIAVRDEDPDDGYCEHVLTQPATISQVDPDLLHSEVALLPGCRDIKGRSIVVISSDAVREGFTLSSCHLAQLLLYFHTIPKKEIIGNGFLVLIDASKHTEDFWSALDETFCPYRKKLVAYIQRDQLLCEYGGDYVYDHQEWISFRKFLEPFINGCRLSGRHLVNLLEDLRGSRLPVSSTLTHQMIEQQKRNVTHTFHDEQLRHLEEEGDTILKELQSYRTKSPHNHDYRENLERTNVLYNELRKAMAKLARLADKRLNRLEECLQLKTFQEESSQ</sequence>
<reference evidence="3 4" key="1">
    <citation type="submission" date="2021-06" db="EMBL/GenBank/DDBJ databases">
        <title>Caerostris darwini draft genome.</title>
        <authorList>
            <person name="Kono N."/>
            <person name="Arakawa K."/>
        </authorList>
    </citation>
    <scope>NUCLEOTIDE SEQUENCE [LARGE SCALE GENOMIC DNA]</scope>
</reference>
<feature type="non-terminal residue" evidence="3">
    <location>
        <position position="522"/>
    </location>
</feature>
<comment type="caution">
    <text evidence="3">The sequence shown here is derived from an EMBL/GenBank/DDBJ whole genome shotgun (WGS) entry which is preliminary data.</text>
</comment>
<proteinExistence type="predicted"/>
<dbReference type="EMBL" id="BPLQ01002298">
    <property type="protein sequence ID" value="GIX91112.1"/>
    <property type="molecule type" value="Genomic_DNA"/>
</dbReference>
<evidence type="ECO:0000313" key="3">
    <source>
        <dbReference type="EMBL" id="GIX91112.1"/>
    </source>
</evidence>
<evidence type="ECO:0000313" key="4">
    <source>
        <dbReference type="Proteomes" id="UP001054837"/>
    </source>
</evidence>
<dbReference type="InterPro" id="IPR052231">
    <property type="entry name" value="Rho_GEF_signaling-related"/>
</dbReference>
<dbReference type="PANTHER" id="PTHR45845">
    <property type="entry name" value="RHO GUANINE NUCLEOTIDE EXCHANGE FACTOR-RELATED"/>
    <property type="match status" value="1"/>
</dbReference>
<dbReference type="Proteomes" id="UP001054837">
    <property type="component" value="Unassembled WGS sequence"/>
</dbReference>
<organism evidence="3 4">
    <name type="scientific">Caerostris darwini</name>
    <dbReference type="NCBI Taxonomy" id="1538125"/>
    <lineage>
        <taxon>Eukaryota</taxon>
        <taxon>Metazoa</taxon>
        <taxon>Ecdysozoa</taxon>
        <taxon>Arthropoda</taxon>
        <taxon>Chelicerata</taxon>
        <taxon>Arachnida</taxon>
        <taxon>Araneae</taxon>
        <taxon>Araneomorphae</taxon>
        <taxon>Entelegynae</taxon>
        <taxon>Araneoidea</taxon>
        <taxon>Araneidae</taxon>
        <taxon>Caerostris</taxon>
    </lineage>
</organism>